<protein>
    <submittedName>
        <fullName evidence="4">NADPH:quinone reductase</fullName>
    </submittedName>
</protein>
<feature type="non-terminal residue" evidence="4">
    <location>
        <position position="244"/>
    </location>
</feature>
<evidence type="ECO:0000313" key="5">
    <source>
        <dbReference type="Proteomes" id="UP001194696"/>
    </source>
</evidence>
<organism evidence="4 5">
    <name type="scientific">Linnemannia gamsii</name>
    <dbReference type="NCBI Taxonomy" id="64522"/>
    <lineage>
        <taxon>Eukaryota</taxon>
        <taxon>Fungi</taxon>
        <taxon>Fungi incertae sedis</taxon>
        <taxon>Mucoromycota</taxon>
        <taxon>Mortierellomycotina</taxon>
        <taxon>Mortierellomycetes</taxon>
        <taxon>Mortierellales</taxon>
        <taxon>Mortierellaceae</taxon>
        <taxon>Linnemannia</taxon>
    </lineage>
</organism>
<dbReference type="Proteomes" id="UP001194696">
    <property type="component" value="Unassembled WGS sequence"/>
</dbReference>
<sequence>MRVLAIAETSDVSVINTTATIPLTLPVLSPVQVLVDVTFAGVDYYDILERKGLCLTNRLWPLATRRPVRLSRLNPKSSMGSRSGVVFFGSGAYAEYVVVNTLTLAKLPDGVSLEVKGDWVVIHAAAGGVGLLATQLIHHLGAHVIAAVEKLTGGKDVHAVYDSIGQAAFESSMIIVRRLGTLVLYGLSSGAIPPLDVICLSAKNVGLTWINFRNYLQTREAFKELHSELTKYIKKKDVKVQVLK</sequence>
<keyword evidence="2" id="KW-0560">Oxidoreductase</keyword>
<dbReference type="SUPFAM" id="SSF51735">
    <property type="entry name" value="NAD(P)-binding Rossmann-fold domains"/>
    <property type="match status" value="1"/>
</dbReference>
<dbReference type="PANTHER" id="PTHR48106:SF13">
    <property type="entry name" value="QUINONE OXIDOREDUCTASE-RELATED"/>
    <property type="match status" value="1"/>
</dbReference>
<dbReference type="InterPro" id="IPR036291">
    <property type="entry name" value="NAD(P)-bd_dom_sf"/>
</dbReference>
<comment type="caution">
    <text evidence="4">The sequence shown here is derived from an EMBL/GenBank/DDBJ whole genome shotgun (WGS) entry which is preliminary data.</text>
</comment>
<reference evidence="4 5" key="1">
    <citation type="journal article" date="2020" name="Fungal Divers.">
        <title>Resolving the Mortierellaceae phylogeny through synthesis of multi-gene phylogenetics and phylogenomics.</title>
        <authorList>
            <person name="Vandepol N."/>
            <person name="Liber J."/>
            <person name="Desiro A."/>
            <person name="Na H."/>
            <person name="Kennedy M."/>
            <person name="Barry K."/>
            <person name="Grigoriev I.V."/>
            <person name="Miller A.N."/>
            <person name="O'Donnell K."/>
            <person name="Stajich J.E."/>
            <person name="Bonito G."/>
        </authorList>
    </citation>
    <scope>NUCLEOTIDE SEQUENCE [LARGE SCALE GENOMIC DNA]</scope>
    <source>
        <strain evidence="4 5">AD045</strain>
    </source>
</reference>
<name>A0ABQ7JHA1_9FUNG</name>
<dbReference type="InterPro" id="IPR011032">
    <property type="entry name" value="GroES-like_sf"/>
</dbReference>
<proteinExistence type="predicted"/>
<evidence type="ECO:0000256" key="2">
    <source>
        <dbReference type="ARBA" id="ARBA00023002"/>
    </source>
</evidence>
<dbReference type="SUPFAM" id="SSF50129">
    <property type="entry name" value="GroES-like"/>
    <property type="match status" value="1"/>
</dbReference>
<dbReference type="Pfam" id="PF00107">
    <property type="entry name" value="ADH_zinc_N"/>
    <property type="match status" value="1"/>
</dbReference>
<keyword evidence="5" id="KW-1185">Reference proteome</keyword>
<evidence type="ECO:0000259" key="3">
    <source>
        <dbReference type="SMART" id="SM00829"/>
    </source>
</evidence>
<accession>A0ABQ7JHA1</accession>
<evidence type="ECO:0000256" key="1">
    <source>
        <dbReference type="ARBA" id="ARBA00022857"/>
    </source>
</evidence>
<feature type="domain" description="Enoyl reductase (ER)" evidence="3">
    <location>
        <begin position="13"/>
        <end position="229"/>
    </location>
</feature>
<dbReference type="Gene3D" id="3.40.50.720">
    <property type="entry name" value="NAD(P)-binding Rossmann-like Domain"/>
    <property type="match status" value="2"/>
</dbReference>
<dbReference type="InterPro" id="IPR013149">
    <property type="entry name" value="ADH-like_C"/>
</dbReference>
<dbReference type="SMART" id="SM00829">
    <property type="entry name" value="PKS_ER"/>
    <property type="match status" value="1"/>
</dbReference>
<evidence type="ECO:0000313" key="4">
    <source>
        <dbReference type="EMBL" id="KAG0272030.1"/>
    </source>
</evidence>
<dbReference type="PANTHER" id="PTHR48106">
    <property type="entry name" value="QUINONE OXIDOREDUCTASE PIG3-RELATED"/>
    <property type="match status" value="1"/>
</dbReference>
<keyword evidence="1" id="KW-0521">NADP</keyword>
<dbReference type="InterPro" id="IPR020843">
    <property type="entry name" value="ER"/>
</dbReference>
<gene>
    <name evidence="4" type="primary">ZTA1_3</name>
    <name evidence="4" type="ORF">BGZ96_005487</name>
</gene>
<dbReference type="Gene3D" id="3.90.180.10">
    <property type="entry name" value="Medium-chain alcohol dehydrogenases, catalytic domain"/>
    <property type="match status" value="2"/>
</dbReference>
<dbReference type="EMBL" id="JAAAIM010002586">
    <property type="protein sequence ID" value="KAG0272030.1"/>
    <property type="molecule type" value="Genomic_DNA"/>
</dbReference>